<feature type="compositionally biased region" description="Basic and acidic residues" evidence="1">
    <location>
        <begin position="377"/>
        <end position="386"/>
    </location>
</feature>
<accession>A0A4Y7TE73</accession>
<feature type="compositionally biased region" description="Basic and acidic residues" evidence="1">
    <location>
        <begin position="163"/>
        <end position="183"/>
    </location>
</feature>
<feature type="region of interest" description="Disordered" evidence="1">
    <location>
        <begin position="1"/>
        <end position="134"/>
    </location>
</feature>
<feature type="compositionally biased region" description="Low complexity" evidence="1">
    <location>
        <begin position="589"/>
        <end position="613"/>
    </location>
</feature>
<feature type="compositionally biased region" description="Polar residues" evidence="1">
    <location>
        <begin position="100"/>
        <end position="110"/>
    </location>
</feature>
<comment type="caution">
    <text evidence="2">The sequence shown here is derived from an EMBL/GenBank/DDBJ whole genome shotgun (WGS) entry which is preliminary data.</text>
</comment>
<feature type="compositionally biased region" description="Low complexity" evidence="1">
    <location>
        <begin position="440"/>
        <end position="452"/>
    </location>
</feature>
<feature type="region of interest" description="Disordered" evidence="1">
    <location>
        <begin position="147"/>
        <end position="914"/>
    </location>
</feature>
<evidence type="ECO:0000313" key="2">
    <source>
        <dbReference type="EMBL" id="TEB31829.1"/>
    </source>
</evidence>
<feature type="compositionally biased region" description="Polar residues" evidence="1">
    <location>
        <begin position="1"/>
        <end position="10"/>
    </location>
</feature>
<feature type="compositionally biased region" description="Polar residues" evidence="1">
    <location>
        <begin position="234"/>
        <end position="249"/>
    </location>
</feature>
<feature type="compositionally biased region" description="Low complexity" evidence="1">
    <location>
        <begin position="489"/>
        <end position="501"/>
    </location>
</feature>
<feature type="compositionally biased region" description="Polar residues" evidence="1">
    <location>
        <begin position="472"/>
        <end position="483"/>
    </location>
</feature>
<feature type="compositionally biased region" description="Polar residues" evidence="1">
    <location>
        <begin position="799"/>
        <end position="813"/>
    </location>
</feature>
<evidence type="ECO:0000256" key="1">
    <source>
        <dbReference type="SAM" id="MobiDB-lite"/>
    </source>
</evidence>
<dbReference type="OrthoDB" id="3038408at2759"/>
<sequence length="941" mass="98336">MPAWNPQQLEYSAEEDEGEPEHRRYDQRQPGQQEYGVADQWGQEPGYHHQGQSQGRGGGYDGYSSAEEEGSQWNGQGAYGQQHAQQQQGYQQQQPPQASAYETFQMPSTSFNDDDDDGYAGGAGAGEFFGNGEMDIPISDELRAAMSGYSYTPAQGQGQGEYSPRREAEEMKKREEAMRREQQEFEFQAQAQQQNQQRQQRKGVPIKNTARKNSDFGREDTTTKKGESGPGSLKSGSSVDALNSSTNTLHGGVMNKTPTTTSPLASFIPSKLGFGSLWGAGGRAGEQAPAEKRVEEDGGLSEEEEEQEDDSGEEEEEEERGGRGGGGGWFGGQSQKKQAPAPPAKKAAPPPPPPAPAPAPTTAKGRKAARAQAAAEAKAKAEEEARVAAAAAKAAEEAEAARKADEAAKEKEAKAAAALAAAAPPVPEKTTGKKGKKGKQAVGKRGGSAKSEPVPPPPAPAPVEEKKKPSVSSTNAKENNQVGDQAKKGTSSLSSSVLSTGSEGGWGEASSTPRPSAASIKAQAGWGEKAQQQQPDVLGASGMLRKAVMHQAQHKQEATGASGRGNGGPTIDTSPLPDDLRASLWSRATSRTTDTPVSATTPTAASTPTVATSGWKLGGSKARRGSDGAANPVQPPTPQGGFAKVSGSTRKPRNGLSSAPKTVTLEEVSDEEADAPVEGSLGVESRYLLESTEEILRRQQQEIAHPRPSMPPSSYNNFFGNDHYDEGFASSANGSYVPQTPSTAPTSPPDDVPPMSNEELFSNAAKGLKTQKASNGHSSSASGFASDWDATVKQRRPRWSTTTSGMRPASSATVGPGAGGPAQSAFRYQSSLASPPMTAPTLSSESDDPIPGGFPSASRPNMASSGAGSGNGSLMSAREKMRAAAAAGGGRAVNSTSNMPSNFGAGGRQPADASSVDNTLLERFMQGQRQEEMKRAAAKIF</sequence>
<protein>
    <submittedName>
        <fullName evidence="2">Uncharacterized protein</fullName>
    </submittedName>
</protein>
<feature type="compositionally biased region" description="Low complexity" evidence="1">
    <location>
        <begin position="185"/>
        <end position="198"/>
    </location>
</feature>
<feature type="compositionally biased region" description="Polar residues" evidence="1">
    <location>
        <begin position="771"/>
        <end position="783"/>
    </location>
</feature>
<feature type="compositionally biased region" description="Gly residues" evidence="1">
    <location>
        <begin position="119"/>
        <end position="129"/>
    </location>
</feature>
<dbReference type="Proteomes" id="UP000298030">
    <property type="component" value="Unassembled WGS sequence"/>
</dbReference>
<dbReference type="STRING" id="71717.A0A4Y7TE73"/>
<feature type="compositionally biased region" description="Low complexity" evidence="1">
    <location>
        <begin position="75"/>
        <end position="97"/>
    </location>
</feature>
<feature type="compositionally biased region" description="Basic and acidic residues" evidence="1">
    <location>
        <begin position="212"/>
        <end position="227"/>
    </location>
</feature>
<dbReference type="EMBL" id="QPFP01000017">
    <property type="protein sequence ID" value="TEB31829.1"/>
    <property type="molecule type" value="Genomic_DNA"/>
</dbReference>
<feature type="compositionally biased region" description="Low complexity" evidence="1">
    <location>
        <begin position="861"/>
        <end position="876"/>
    </location>
</feature>
<keyword evidence="3" id="KW-1185">Reference proteome</keyword>
<reference evidence="2 3" key="1">
    <citation type="journal article" date="2019" name="Nat. Ecol. Evol.">
        <title>Megaphylogeny resolves global patterns of mushroom evolution.</title>
        <authorList>
            <person name="Varga T."/>
            <person name="Krizsan K."/>
            <person name="Foldi C."/>
            <person name="Dima B."/>
            <person name="Sanchez-Garcia M."/>
            <person name="Sanchez-Ramirez S."/>
            <person name="Szollosi G.J."/>
            <person name="Szarkandi J.G."/>
            <person name="Papp V."/>
            <person name="Albert L."/>
            <person name="Andreopoulos W."/>
            <person name="Angelini C."/>
            <person name="Antonin V."/>
            <person name="Barry K.W."/>
            <person name="Bougher N.L."/>
            <person name="Buchanan P."/>
            <person name="Buyck B."/>
            <person name="Bense V."/>
            <person name="Catcheside P."/>
            <person name="Chovatia M."/>
            <person name="Cooper J."/>
            <person name="Damon W."/>
            <person name="Desjardin D."/>
            <person name="Finy P."/>
            <person name="Geml J."/>
            <person name="Haridas S."/>
            <person name="Hughes K."/>
            <person name="Justo A."/>
            <person name="Karasinski D."/>
            <person name="Kautmanova I."/>
            <person name="Kiss B."/>
            <person name="Kocsube S."/>
            <person name="Kotiranta H."/>
            <person name="LaButti K.M."/>
            <person name="Lechner B.E."/>
            <person name="Liimatainen K."/>
            <person name="Lipzen A."/>
            <person name="Lukacs Z."/>
            <person name="Mihaltcheva S."/>
            <person name="Morgado L.N."/>
            <person name="Niskanen T."/>
            <person name="Noordeloos M.E."/>
            <person name="Ohm R.A."/>
            <person name="Ortiz-Santana B."/>
            <person name="Ovrebo C."/>
            <person name="Racz N."/>
            <person name="Riley R."/>
            <person name="Savchenko A."/>
            <person name="Shiryaev A."/>
            <person name="Soop K."/>
            <person name="Spirin V."/>
            <person name="Szebenyi C."/>
            <person name="Tomsovsky M."/>
            <person name="Tulloss R.E."/>
            <person name="Uehling J."/>
            <person name="Grigoriev I.V."/>
            <person name="Vagvolgyi C."/>
            <person name="Papp T."/>
            <person name="Martin F.M."/>
            <person name="Miettinen O."/>
            <person name="Hibbett D.S."/>
            <person name="Nagy L.G."/>
        </authorList>
    </citation>
    <scope>NUCLEOTIDE SEQUENCE [LARGE SCALE GENOMIC DNA]</scope>
    <source>
        <strain evidence="2 3">FP101781</strain>
    </source>
</reference>
<gene>
    <name evidence="2" type="ORF">FA13DRAFT_1791142</name>
</gene>
<feature type="compositionally biased region" description="Acidic residues" evidence="1">
    <location>
        <begin position="297"/>
        <end position="319"/>
    </location>
</feature>
<feature type="compositionally biased region" description="Basic and acidic residues" evidence="1">
    <location>
        <begin position="394"/>
        <end position="414"/>
    </location>
</feature>
<organism evidence="2 3">
    <name type="scientific">Coprinellus micaceus</name>
    <name type="common">Glistening ink-cap mushroom</name>
    <name type="synonym">Coprinus micaceus</name>
    <dbReference type="NCBI Taxonomy" id="71717"/>
    <lineage>
        <taxon>Eukaryota</taxon>
        <taxon>Fungi</taxon>
        <taxon>Dikarya</taxon>
        <taxon>Basidiomycota</taxon>
        <taxon>Agaricomycotina</taxon>
        <taxon>Agaricomycetes</taxon>
        <taxon>Agaricomycetidae</taxon>
        <taxon>Agaricales</taxon>
        <taxon>Agaricineae</taxon>
        <taxon>Psathyrellaceae</taxon>
        <taxon>Coprinellus</taxon>
    </lineage>
</organism>
<feature type="compositionally biased region" description="Pro residues" evidence="1">
    <location>
        <begin position="340"/>
        <end position="359"/>
    </location>
</feature>
<evidence type="ECO:0000313" key="3">
    <source>
        <dbReference type="Proteomes" id="UP000298030"/>
    </source>
</evidence>
<proteinExistence type="predicted"/>
<dbReference type="AlphaFoldDB" id="A0A4Y7TE73"/>
<name>A0A4Y7TE73_COPMI</name>